<dbReference type="Proteomes" id="UP000177372">
    <property type="component" value="Unassembled WGS sequence"/>
</dbReference>
<dbReference type="STRING" id="1798512.A3A39_02435"/>
<comment type="caution">
    <text evidence="1">The sequence shown here is derived from an EMBL/GenBank/DDBJ whole genome shotgun (WGS) entry which is preliminary data.</text>
</comment>
<evidence type="ECO:0008006" key="3">
    <source>
        <dbReference type="Google" id="ProtNLM"/>
    </source>
</evidence>
<sequence>MKVFLIWADKKAEMRILFDAFARGGHEVLYWVGERGGEHHAPKNTVFHDHYDAWAGLPAEFFANERFDPASSVFIEKHYELESLVLTMMNKRYDRASVDERKQIYYNMLSYWSSVLEKLQPEAIVFTTIPHSIYDFILYTLAREKNLKMLMFEDTWVAGRLVWINDYQKGSSAFAEAVARNKKRSISWDDIGGDLRAYYETQAGSSPVKPAYMQAQQHAGQTWRLFWHRVAVALRALTEGNLHSLLWDFARRILSENLKSEYMRFVRSPEWSVPFVYFPLGFQPERTTSPQGEIFHDQILAIQTLAAALPPNWEIYIKEHPSQWWLRGKTRFSSARYRGYYERLAAIPHVRLVPIHTDSHTLIARSQTVATITGTAGWESLFRRKRPLIFGYPWYVSAPQIFRVASVDDCRKALSEIQRKPLASEKDLLVVLKSLEEGSMRAYIGIVRDQFSELPYDVPISAEASMQAVGERIQAELATL</sequence>
<reference evidence="1 2" key="1">
    <citation type="journal article" date="2016" name="Nat. Commun.">
        <title>Thousands of microbial genomes shed light on interconnected biogeochemical processes in an aquifer system.</title>
        <authorList>
            <person name="Anantharaman K."/>
            <person name="Brown C.T."/>
            <person name="Hug L.A."/>
            <person name="Sharon I."/>
            <person name="Castelle C.J."/>
            <person name="Probst A.J."/>
            <person name="Thomas B.C."/>
            <person name="Singh A."/>
            <person name="Wilkins M.J."/>
            <person name="Karaoz U."/>
            <person name="Brodie E.L."/>
            <person name="Williams K.H."/>
            <person name="Hubbard S.S."/>
            <person name="Banfield J.F."/>
        </authorList>
    </citation>
    <scope>NUCLEOTIDE SEQUENCE [LARGE SCALE GENOMIC DNA]</scope>
</reference>
<evidence type="ECO:0000313" key="2">
    <source>
        <dbReference type="Proteomes" id="UP000177372"/>
    </source>
</evidence>
<organism evidence="1 2">
    <name type="scientific">Candidatus Kaiserbacteria bacterium RIFCSPLOWO2_01_FULL_54_13</name>
    <dbReference type="NCBI Taxonomy" id="1798512"/>
    <lineage>
        <taxon>Bacteria</taxon>
        <taxon>Candidatus Kaiseribacteriota</taxon>
    </lineage>
</organism>
<dbReference type="GO" id="GO:0015774">
    <property type="term" value="P:polysaccharide transport"/>
    <property type="evidence" value="ECO:0007669"/>
    <property type="project" value="InterPro"/>
</dbReference>
<evidence type="ECO:0000313" key="1">
    <source>
        <dbReference type="EMBL" id="OGG79576.1"/>
    </source>
</evidence>
<dbReference type="GO" id="GO:0000271">
    <property type="term" value="P:polysaccharide biosynthetic process"/>
    <property type="evidence" value="ECO:0007669"/>
    <property type="project" value="InterPro"/>
</dbReference>
<protein>
    <recommendedName>
        <fullName evidence="3">Capsular biosynthesis protein</fullName>
    </recommendedName>
</protein>
<dbReference type="EMBL" id="MFLZ01000023">
    <property type="protein sequence ID" value="OGG79576.1"/>
    <property type="molecule type" value="Genomic_DNA"/>
</dbReference>
<dbReference type="AlphaFoldDB" id="A0A1F6F147"/>
<proteinExistence type="predicted"/>
<gene>
    <name evidence="1" type="ORF">A3A39_02435</name>
</gene>
<accession>A0A1F6F147</accession>
<dbReference type="InterPro" id="IPR007833">
    <property type="entry name" value="Capsule_polysaccharide_synth"/>
</dbReference>
<dbReference type="Pfam" id="PF05159">
    <property type="entry name" value="Capsule_synth"/>
    <property type="match status" value="1"/>
</dbReference>
<name>A0A1F6F147_9BACT</name>